<dbReference type="GO" id="GO:0005743">
    <property type="term" value="C:mitochondrial inner membrane"/>
    <property type="evidence" value="ECO:0007669"/>
    <property type="project" value="UniProtKB-SubCell"/>
</dbReference>
<dbReference type="Pfam" id="PF10231">
    <property type="entry name" value="COA8"/>
    <property type="match status" value="1"/>
</dbReference>
<feature type="region of interest" description="Disordered" evidence="7">
    <location>
        <begin position="48"/>
        <end position="102"/>
    </location>
</feature>
<dbReference type="PANTHER" id="PTHR31107">
    <property type="entry name" value="APOPTOGENIC PROTEIN 1, MITOCHONDRIAL"/>
    <property type="match status" value="1"/>
</dbReference>
<evidence type="ECO:0000313" key="9">
    <source>
        <dbReference type="Proteomes" id="UP000757232"/>
    </source>
</evidence>
<comment type="similarity">
    <text evidence="2">Belongs to the COA8 family.</text>
</comment>
<proteinExistence type="inferred from homology"/>
<evidence type="ECO:0000256" key="7">
    <source>
        <dbReference type="SAM" id="MobiDB-lite"/>
    </source>
</evidence>
<protein>
    <submittedName>
        <fullName evidence="8">Uncharacterized protein</fullName>
    </submittedName>
</protein>
<evidence type="ECO:0000256" key="3">
    <source>
        <dbReference type="ARBA" id="ARBA00022792"/>
    </source>
</evidence>
<gene>
    <name evidence="8" type="ORF">A7U60_g6195</name>
</gene>
<dbReference type="AlphaFoldDB" id="A0A9Q5HVK7"/>
<dbReference type="GO" id="GO:0097193">
    <property type="term" value="P:intrinsic apoptotic signaling pathway"/>
    <property type="evidence" value="ECO:0007669"/>
    <property type="project" value="InterPro"/>
</dbReference>
<feature type="compositionally biased region" description="Polar residues" evidence="7">
    <location>
        <begin position="82"/>
        <end position="97"/>
    </location>
</feature>
<sequence length="214" mass="24265">MLARRLVYAAQLRSLVKRSFCAQLRRSIRTSSQKRALVGPPDPVSNLRPVIYDEVESIPSGRKRKGKGKEGDSDAELGGGENASSPVKRTQATTSHPYQLDEFSGDPLDYQWRLERSRLDAYNHTFWKDSNTRFESAKQAVLSSLPEDAPPEAREAALSEFYGKWLQQEHERLKDYSNEWNRRNFGGIMLAARAAVSQFRSRIFGNSKSQHSSS</sequence>
<evidence type="ECO:0000256" key="5">
    <source>
        <dbReference type="ARBA" id="ARBA00023128"/>
    </source>
</evidence>
<evidence type="ECO:0000313" key="8">
    <source>
        <dbReference type="EMBL" id="OCB86736.1"/>
    </source>
</evidence>
<keyword evidence="9" id="KW-1185">Reference proteome</keyword>
<dbReference type="Proteomes" id="UP000757232">
    <property type="component" value="Unassembled WGS sequence"/>
</dbReference>
<dbReference type="InterPro" id="IPR018796">
    <property type="entry name" value="COA8"/>
</dbReference>
<dbReference type="OrthoDB" id="6246201at2759"/>
<comment type="subcellular location">
    <subcellularLocation>
        <location evidence="1">Mitochondrion inner membrane</location>
        <topology evidence="1">Peripheral membrane protein</topology>
        <orientation evidence="1">Matrix side</orientation>
    </subcellularLocation>
</comment>
<dbReference type="PANTHER" id="PTHR31107:SF2">
    <property type="entry name" value="CYTOCHROME C OXIDASE ASSEMBLY FACTOR 8"/>
    <property type="match status" value="1"/>
</dbReference>
<comment type="caution">
    <text evidence="8">The sequence shown here is derived from an EMBL/GenBank/DDBJ whole genome shotgun (WGS) entry which is preliminary data.</text>
</comment>
<dbReference type="EMBL" id="LNZH02000199">
    <property type="protein sequence ID" value="OCB86736.1"/>
    <property type="molecule type" value="Genomic_DNA"/>
</dbReference>
<evidence type="ECO:0000256" key="1">
    <source>
        <dbReference type="ARBA" id="ARBA00004443"/>
    </source>
</evidence>
<keyword evidence="3" id="KW-0999">Mitochondrion inner membrane</keyword>
<name>A0A9Q5HVK7_SANBA</name>
<organism evidence="8 9">
    <name type="scientific">Sanghuangporus baumii</name>
    <name type="common">Phellinus baumii</name>
    <dbReference type="NCBI Taxonomy" id="108892"/>
    <lineage>
        <taxon>Eukaryota</taxon>
        <taxon>Fungi</taxon>
        <taxon>Dikarya</taxon>
        <taxon>Basidiomycota</taxon>
        <taxon>Agaricomycotina</taxon>
        <taxon>Agaricomycetes</taxon>
        <taxon>Hymenochaetales</taxon>
        <taxon>Hymenochaetaceae</taxon>
        <taxon>Sanghuangporus</taxon>
    </lineage>
</organism>
<reference evidence="8" key="1">
    <citation type="submission" date="2016-06" db="EMBL/GenBank/DDBJ databases">
        <title>Draft Genome sequence of the fungus Inonotus baumii.</title>
        <authorList>
            <person name="Zhu H."/>
            <person name="Lin W."/>
        </authorList>
    </citation>
    <scope>NUCLEOTIDE SEQUENCE</scope>
    <source>
        <strain evidence="8">821</strain>
    </source>
</reference>
<evidence type="ECO:0000256" key="2">
    <source>
        <dbReference type="ARBA" id="ARBA00005453"/>
    </source>
</evidence>
<keyword evidence="6" id="KW-0472">Membrane</keyword>
<evidence type="ECO:0000256" key="4">
    <source>
        <dbReference type="ARBA" id="ARBA00022946"/>
    </source>
</evidence>
<accession>A0A9Q5HVK7</accession>
<evidence type="ECO:0000256" key="6">
    <source>
        <dbReference type="ARBA" id="ARBA00023136"/>
    </source>
</evidence>
<keyword evidence="5" id="KW-0496">Mitochondrion</keyword>
<keyword evidence="4" id="KW-0809">Transit peptide</keyword>